<evidence type="ECO:0000313" key="16">
    <source>
        <dbReference type="Proteomes" id="UP000008461"/>
    </source>
</evidence>
<dbReference type="PANTHER" id="PTHR20836:SF0">
    <property type="entry name" value="4-HYDROXY-TETRAHYDRODIPICOLINATE REDUCTASE 1, CHLOROPLASTIC-RELATED"/>
    <property type="match status" value="1"/>
</dbReference>
<feature type="binding site" evidence="12">
    <location>
        <begin position="145"/>
        <end position="146"/>
    </location>
    <ligand>
        <name>(S)-2,3,4,5-tetrahydrodipicolinate</name>
        <dbReference type="ChEBI" id="CHEBI:16845"/>
    </ligand>
</feature>
<keyword evidence="16" id="KW-1185">Reference proteome</keyword>
<evidence type="ECO:0000256" key="10">
    <source>
        <dbReference type="ARBA" id="ARBA00049080"/>
    </source>
</evidence>
<gene>
    <name evidence="12" type="primary">dapB</name>
    <name evidence="15" type="ordered locus">Halhy_1092</name>
</gene>
<dbReference type="RefSeq" id="WP_013763545.1">
    <property type="nucleotide sequence ID" value="NC_015510.1"/>
</dbReference>
<feature type="binding site" evidence="12">
    <location>
        <begin position="75"/>
        <end position="77"/>
    </location>
    <ligand>
        <name>NAD(+)</name>
        <dbReference type="ChEBI" id="CHEBI:57540"/>
    </ligand>
</feature>
<keyword evidence="3 12" id="KW-0521">NADP</keyword>
<evidence type="ECO:0000256" key="6">
    <source>
        <dbReference type="ARBA" id="ARBA00023027"/>
    </source>
</evidence>
<organism evidence="15 16">
    <name type="scientific">Haliscomenobacter hydrossis (strain ATCC 27775 / DSM 1100 / LMG 10767 / O)</name>
    <dbReference type="NCBI Taxonomy" id="760192"/>
    <lineage>
        <taxon>Bacteria</taxon>
        <taxon>Pseudomonadati</taxon>
        <taxon>Bacteroidota</taxon>
        <taxon>Saprospiria</taxon>
        <taxon>Saprospirales</taxon>
        <taxon>Haliscomenobacteraceae</taxon>
        <taxon>Haliscomenobacter</taxon>
    </lineage>
</organism>
<keyword evidence="6 12" id="KW-0520">NAD</keyword>
<feature type="binding site" evidence="12">
    <location>
        <position position="136"/>
    </location>
    <ligand>
        <name>(S)-2,3,4,5-tetrahydrodipicolinate</name>
        <dbReference type="ChEBI" id="CHEBI:16845"/>
    </ligand>
</feature>
<dbReference type="Gene3D" id="3.30.360.10">
    <property type="entry name" value="Dihydrodipicolinate Reductase, domain 2"/>
    <property type="match status" value="1"/>
</dbReference>
<dbReference type="UniPathway" id="UPA00034">
    <property type="reaction ID" value="UER00018"/>
</dbReference>
<comment type="catalytic activity">
    <reaction evidence="10 12">
        <text>(S)-2,3,4,5-tetrahydrodipicolinate + NADP(+) + H2O = (2S,4S)-4-hydroxy-2,3,4,5-tetrahydrodipicolinate + NADPH + H(+)</text>
        <dbReference type="Rhea" id="RHEA:35331"/>
        <dbReference type="ChEBI" id="CHEBI:15377"/>
        <dbReference type="ChEBI" id="CHEBI:15378"/>
        <dbReference type="ChEBI" id="CHEBI:16845"/>
        <dbReference type="ChEBI" id="CHEBI:57783"/>
        <dbReference type="ChEBI" id="CHEBI:58349"/>
        <dbReference type="ChEBI" id="CHEBI:67139"/>
        <dbReference type="EC" id="1.17.1.8"/>
    </reaction>
</comment>
<dbReference type="PANTHER" id="PTHR20836">
    <property type="entry name" value="DIHYDRODIPICOLINATE REDUCTASE"/>
    <property type="match status" value="1"/>
</dbReference>
<keyword evidence="5 12" id="KW-0560">Oxidoreductase</keyword>
<feature type="domain" description="Dihydrodipicolinate reductase N-terminal" evidence="13">
    <location>
        <begin position="1"/>
        <end position="103"/>
    </location>
</feature>
<evidence type="ECO:0000313" key="15">
    <source>
        <dbReference type="EMBL" id="AEE48990.1"/>
    </source>
</evidence>
<comment type="catalytic activity">
    <reaction evidence="11 12">
        <text>(S)-2,3,4,5-tetrahydrodipicolinate + NAD(+) + H2O = (2S,4S)-4-hydroxy-2,3,4,5-tetrahydrodipicolinate + NADH + H(+)</text>
        <dbReference type="Rhea" id="RHEA:35323"/>
        <dbReference type="ChEBI" id="CHEBI:15377"/>
        <dbReference type="ChEBI" id="CHEBI:15378"/>
        <dbReference type="ChEBI" id="CHEBI:16845"/>
        <dbReference type="ChEBI" id="CHEBI:57540"/>
        <dbReference type="ChEBI" id="CHEBI:57945"/>
        <dbReference type="ChEBI" id="CHEBI:67139"/>
        <dbReference type="EC" id="1.17.1.8"/>
    </reaction>
</comment>
<dbReference type="GO" id="GO:0005829">
    <property type="term" value="C:cytosol"/>
    <property type="evidence" value="ECO:0007669"/>
    <property type="project" value="TreeGrafter"/>
</dbReference>
<reference key="2">
    <citation type="submission" date="2011-04" db="EMBL/GenBank/DDBJ databases">
        <title>Complete sequence of chromosome of Haliscomenobacter hydrossis DSM 1100.</title>
        <authorList>
            <consortium name="US DOE Joint Genome Institute (JGI-PGF)"/>
            <person name="Lucas S."/>
            <person name="Han J."/>
            <person name="Lapidus A."/>
            <person name="Bruce D."/>
            <person name="Goodwin L."/>
            <person name="Pitluck S."/>
            <person name="Peters L."/>
            <person name="Kyrpides N."/>
            <person name="Mavromatis K."/>
            <person name="Ivanova N."/>
            <person name="Ovchinnikova G."/>
            <person name="Pagani I."/>
            <person name="Daligault H."/>
            <person name="Detter J.C."/>
            <person name="Han C."/>
            <person name="Land M."/>
            <person name="Hauser L."/>
            <person name="Markowitz V."/>
            <person name="Cheng J.-F."/>
            <person name="Hugenholtz P."/>
            <person name="Woyke T."/>
            <person name="Wu D."/>
            <person name="Verbarg S."/>
            <person name="Frueling A."/>
            <person name="Brambilla E."/>
            <person name="Klenk H.-P."/>
            <person name="Eisen J.A."/>
        </authorList>
    </citation>
    <scope>NUCLEOTIDE SEQUENCE</scope>
    <source>
        <strain>DSM 1100</strain>
    </source>
</reference>
<dbReference type="InterPro" id="IPR023940">
    <property type="entry name" value="DHDPR_bac"/>
</dbReference>
<evidence type="ECO:0000259" key="14">
    <source>
        <dbReference type="Pfam" id="PF05173"/>
    </source>
</evidence>
<dbReference type="HAMAP" id="MF_00102">
    <property type="entry name" value="DapB"/>
    <property type="match status" value="1"/>
</dbReference>
<evidence type="ECO:0000256" key="5">
    <source>
        <dbReference type="ARBA" id="ARBA00023002"/>
    </source>
</evidence>
<feature type="domain" description="Dihydrodipicolinate reductase C-terminal" evidence="14">
    <location>
        <begin position="106"/>
        <end position="236"/>
    </location>
</feature>
<dbReference type="InterPro" id="IPR036291">
    <property type="entry name" value="NAD(P)-bd_dom_sf"/>
</dbReference>
<comment type="pathway">
    <text evidence="8 12">Amino-acid biosynthesis; L-lysine biosynthesis via DAP pathway; (S)-tetrahydrodipicolinate from L-aspartate: step 4/4.</text>
</comment>
<evidence type="ECO:0000256" key="4">
    <source>
        <dbReference type="ARBA" id="ARBA00022915"/>
    </source>
</evidence>
<dbReference type="STRING" id="760192.Halhy_1092"/>
<evidence type="ECO:0000256" key="2">
    <source>
        <dbReference type="ARBA" id="ARBA00022605"/>
    </source>
</evidence>
<keyword evidence="7 12" id="KW-0457">Lysine biosynthesis</keyword>
<evidence type="ECO:0000256" key="7">
    <source>
        <dbReference type="ARBA" id="ARBA00023154"/>
    </source>
</evidence>
<dbReference type="HOGENOM" id="CLU_047479_1_0_10"/>
<keyword evidence="4 12" id="KW-0220">Diaminopimelate biosynthesis</keyword>
<proteinExistence type="inferred from homology"/>
<dbReference type="GO" id="GO:0019877">
    <property type="term" value="P:diaminopimelate biosynthetic process"/>
    <property type="evidence" value="ECO:0007669"/>
    <property type="project" value="UniProtKB-UniRule"/>
</dbReference>
<dbReference type="EC" id="1.17.1.8" evidence="9 12"/>
<dbReference type="InterPro" id="IPR000846">
    <property type="entry name" value="DapB_N"/>
</dbReference>
<evidence type="ECO:0000256" key="9">
    <source>
        <dbReference type="ARBA" id="ARBA00038983"/>
    </source>
</evidence>
<comment type="subunit">
    <text evidence="12">Homotetramer.</text>
</comment>
<feature type="active site" description="Proton donor" evidence="12">
    <location>
        <position position="139"/>
    </location>
</feature>
<comment type="caution">
    <text evidence="12">Was originally thought to be a dihydrodipicolinate reductase (DHDPR), catalyzing the conversion of dihydrodipicolinate to tetrahydrodipicolinate. However, it was shown in E.coli that the substrate of the enzymatic reaction is not dihydrodipicolinate (DHDP) but in fact (2S,4S)-4-hydroxy-2,3,4,5-tetrahydrodipicolinic acid (HTPA), the product released by the DapA-catalyzed reaction.</text>
</comment>
<feature type="active site" description="Proton donor/acceptor" evidence="12">
    <location>
        <position position="135"/>
    </location>
</feature>
<keyword evidence="2 12" id="KW-0028">Amino-acid biosynthesis</keyword>
<dbReference type="Pfam" id="PF01113">
    <property type="entry name" value="DapB_N"/>
    <property type="match status" value="1"/>
</dbReference>
<dbReference type="AlphaFoldDB" id="F4KRK1"/>
<comment type="caution">
    <text evidence="12">Lacks conserved residue(s) required for the propagation of feature annotation.</text>
</comment>
<protein>
    <recommendedName>
        <fullName evidence="9 12">4-hydroxy-tetrahydrodipicolinate reductase</fullName>
        <shortName evidence="12">HTPA reductase</shortName>
        <ecNumber evidence="9 12">1.17.1.8</ecNumber>
    </recommendedName>
</protein>
<dbReference type="CDD" id="cd02274">
    <property type="entry name" value="DHDPR_N"/>
    <property type="match status" value="1"/>
</dbReference>
<name>F4KRK1_HALH1</name>
<reference evidence="15 16" key="1">
    <citation type="journal article" date="2011" name="Stand. Genomic Sci.">
        <title>Complete genome sequence of Haliscomenobacter hydrossis type strain (O).</title>
        <authorList>
            <consortium name="US DOE Joint Genome Institute (JGI-PGF)"/>
            <person name="Daligault H."/>
            <person name="Lapidus A."/>
            <person name="Zeytun A."/>
            <person name="Nolan M."/>
            <person name="Lucas S."/>
            <person name="Del Rio T.G."/>
            <person name="Tice H."/>
            <person name="Cheng J.F."/>
            <person name="Tapia R."/>
            <person name="Han C."/>
            <person name="Goodwin L."/>
            <person name="Pitluck S."/>
            <person name="Liolios K."/>
            <person name="Pagani I."/>
            <person name="Ivanova N."/>
            <person name="Huntemann M."/>
            <person name="Mavromatis K."/>
            <person name="Mikhailova N."/>
            <person name="Pati A."/>
            <person name="Chen A."/>
            <person name="Palaniappan K."/>
            <person name="Land M."/>
            <person name="Hauser L."/>
            <person name="Brambilla E.M."/>
            <person name="Rohde M."/>
            <person name="Verbarg S."/>
            <person name="Goker M."/>
            <person name="Bristow J."/>
            <person name="Eisen J.A."/>
            <person name="Markowitz V."/>
            <person name="Hugenholtz P."/>
            <person name="Kyrpides N.C."/>
            <person name="Klenk H.P."/>
            <person name="Woyke T."/>
        </authorList>
    </citation>
    <scope>NUCLEOTIDE SEQUENCE [LARGE SCALE GENOMIC DNA]</scope>
    <source>
        <strain evidence="16">ATCC 27775 / DSM 1100 / LMG 10767 / O</strain>
    </source>
</reference>
<dbReference type="SUPFAM" id="SSF55347">
    <property type="entry name" value="Glyceraldehyde-3-phosphate dehydrogenase-like, C-terminal domain"/>
    <property type="match status" value="1"/>
</dbReference>
<dbReference type="KEGG" id="hhy:Halhy_1092"/>
<sequence length="238" mass="26230">MKIALIGYGKMGKAIEQIAQQNGHEVVLRIDVNNIADFTAENLQKADVAIEFTRPETAFENLQKCLEAGTPVVVGTTGWLHRLEEAKDLCAQHQGALFYSSNYSIGVNVFFAVNRFLAQMMNGHKQYEVRMSETHHTQKLDAPSGTAITLAEGILEQLGRKTKWVNQSDAKADELSILSHRVDPAPGTHEVYYESAIDSIEIRHTAHSREGFASGAVQAAVWLVGKKGVFTMSDLLGF</sequence>
<evidence type="ECO:0000259" key="13">
    <source>
        <dbReference type="Pfam" id="PF01113"/>
    </source>
</evidence>
<dbReference type="Gene3D" id="3.40.50.720">
    <property type="entry name" value="NAD(P)-binding Rossmann-like Domain"/>
    <property type="match status" value="1"/>
</dbReference>
<dbReference type="SUPFAM" id="SSF51735">
    <property type="entry name" value="NAD(P)-binding Rossmann-fold domains"/>
    <property type="match status" value="1"/>
</dbReference>
<evidence type="ECO:0000256" key="1">
    <source>
        <dbReference type="ARBA" id="ARBA00006642"/>
    </source>
</evidence>
<dbReference type="GO" id="GO:0051287">
    <property type="term" value="F:NAD binding"/>
    <property type="evidence" value="ECO:0007669"/>
    <property type="project" value="UniProtKB-UniRule"/>
</dbReference>
<evidence type="ECO:0000256" key="11">
    <source>
        <dbReference type="ARBA" id="ARBA00049396"/>
    </source>
</evidence>
<dbReference type="eggNOG" id="COG0289">
    <property type="taxonomic scope" value="Bacteria"/>
</dbReference>
<comment type="similarity">
    <text evidence="1 12">Belongs to the DapB family.</text>
</comment>
<dbReference type="GO" id="GO:0008839">
    <property type="term" value="F:4-hydroxy-tetrahydrodipicolinate reductase"/>
    <property type="evidence" value="ECO:0007669"/>
    <property type="project" value="UniProtKB-UniRule"/>
</dbReference>
<comment type="subcellular location">
    <subcellularLocation>
        <location evidence="12">Cytoplasm</location>
    </subcellularLocation>
</comment>
<evidence type="ECO:0000256" key="8">
    <source>
        <dbReference type="ARBA" id="ARBA00037922"/>
    </source>
</evidence>
<accession>F4KRK1</accession>
<dbReference type="NCBIfam" id="TIGR00036">
    <property type="entry name" value="dapB"/>
    <property type="match status" value="1"/>
</dbReference>
<feature type="binding site" evidence="12">
    <location>
        <position position="29"/>
    </location>
    <ligand>
        <name>NADP(+)</name>
        <dbReference type="ChEBI" id="CHEBI:58349"/>
    </ligand>
</feature>
<dbReference type="GO" id="GO:0050661">
    <property type="term" value="F:NADP binding"/>
    <property type="evidence" value="ECO:0007669"/>
    <property type="project" value="UniProtKB-UniRule"/>
</dbReference>
<dbReference type="Proteomes" id="UP000008461">
    <property type="component" value="Chromosome"/>
</dbReference>
<dbReference type="GO" id="GO:0016726">
    <property type="term" value="F:oxidoreductase activity, acting on CH or CH2 groups, NAD or NADP as acceptor"/>
    <property type="evidence" value="ECO:0007669"/>
    <property type="project" value="UniProtKB-UniRule"/>
</dbReference>
<comment type="function">
    <text evidence="12">Catalyzes the conversion of 4-hydroxy-tetrahydrodipicolinate (HTPA) to tetrahydrodipicolinate.</text>
</comment>
<dbReference type="GO" id="GO:0009089">
    <property type="term" value="P:lysine biosynthetic process via diaminopimelate"/>
    <property type="evidence" value="ECO:0007669"/>
    <property type="project" value="UniProtKB-UniRule"/>
</dbReference>
<evidence type="ECO:0000256" key="3">
    <source>
        <dbReference type="ARBA" id="ARBA00022857"/>
    </source>
</evidence>
<dbReference type="EMBL" id="CP002691">
    <property type="protein sequence ID" value="AEE48990.1"/>
    <property type="molecule type" value="Genomic_DNA"/>
</dbReference>
<dbReference type="PIRSF" id="PIRSF000161">
    <property type="entry name" value="DHPR"/>
    <property type="match status" value="1"/>
</dbReference>
<dbReference type="Pfam" id="PF05173">
    <property type="entry name" value="DapB_C"/>
    <property type="match status" value="1"/>
</dbReference>
<dbReference type="InterPro" id="IPR022663">
    <property type="entry name" value="DapB_C"/>
</dbReference>
<evidence type="ECO:0000256" key="12">
    <source>
        <dbReference type="HAMAP-Rule" id="MF_00102"/>
    </source>
</evidence>
<dbReference type="OrthoDB" id="9790352at2"/>
<feature type="binding site" evidence="12">
    <location>
        <begin position="100"/>
        <end position="103"/>
    </location>
    <ligand>
        <name>NAD(+)</name>
        <dbReference type="ChEBI" id="CHEBI:57540"/>
    </ligand>
</feature>
<keyword evidence="12" id="KW-0963">Cytoplasm</keyword>